<comment type="subunit">
    <text evidence="9">The complex comprises the extracytoplasmic solute receptor protein and the two transmembrane proteins.</text>
</comment>
<evidence type="ECO:0000256" key="7">
    <source>
        <dbReference type="ARBA" id="ARBA00023136"/>
    </source>
</evidence>
<dbReference type="STRING" id="1449351.RISW2_15625"/>
<feature type="transmembrane region" description="Helical" evidence="9">
    <location>
        <begin position="125"/>
        <end position="144"/>
    </location>
</feature>
<protein>
    <recommendedName>
        <fullName evidence="9">TRAP transporter small permease protein</fullName>
    </recommendedName>
</protein>
<feature type="transmembrane region" description="Helical" evidence="9">
    <location>
        <begin position="87"/>
        <end position="105"/>
    </location>
</feature>
<dbReference type="InterPro" id="IPR007387">
    <property type="entry name" value="TRAP_DctQ"/>
</dbReference>
<evidence type="ECO:0000256" key="1">
    <source>
        <dbReference type="ARBA" id="ARBA00004429"/>
    </source>
</evidence>
<sequence>MLTRIYDGVIHGLAALAALTFALMVVGIVVDVGLRNFGMRPVQATSALIEYGLLFATMAGAPWLIRDRGHVAIRALMGLLPAGLSRIIDRAALVLCVAILALLGWRAAVVAWEAVEAGAVDIRSIGLPGWILPAMICAGFVLMATEFLRLFLRGETYDASNAQH</sequence>
<dbReference type="GO" id="GO:0022857">
    <property type="term" value="F:transmembrane transporter activity"/>
    <property type="evidence" value="ECO:0007669"/>
    <property type="project" value="UniProtKB-UniRule"/>
</dbReference>
<gene>
    <name evidence="11" type="ORF">RISW2_15625</name>
</gene>
<dbReference type="eggNOG" id="COG3090">
    <property type="taxonomic scope" value="Bacteria"/>
</dbReference>
<keyword evidence="6 9" id="KW-1133">Transmembrane helix</keyword>
<evidence type="ECO:0000259" key="10">
    <source>
        <dbReference type="Pfam" id="PF04290"/>
    </source>
</evidence>
<evidence type="ECO:0000256" key="6">
    <source>
        <dbReference type="ARBA" id="ARBA00022989"/>
    </source>
</evidence>
<evidence type="ECO:0000256" key="5">
    <source>
        <dbReference type="ARBA" id="ARBA00022692"/>
    </source>
</evidence>
<feature type="transmembrane region" description="Helical" evidence="9">
    <location>
        <begin position="46"/>
        <end position="66"/>
    </location>
</feature>
<reference evidence="11 12" key="1">
    <citation type="submission" date="2014-01" db="EMBL/GenBank/DDBJ databases">
        <title>Roseivivax isoporae LMG 25204 Genome Sequencing.</title>
        <authorList>
            <person name="Lai Q."/>
            <person name="Li G."/>
            <person name="Shao Z."/>
        </authorList>
    </citation>
    <scope>NUCLEOTIDE SEQUENCE [LARGE SCALE GENOMIC DNA]</scope>
    <source>
        <strain evidence="11 12">LMG 25204</strain>
    </source>
</reference>
<dbReference type="InterPro" id="IPR055348">
    <property type="entry name" value="DctQ"/>
</dbReference>
<organism evidence="11 12">
    <name type="scientific">Roseivivax isoporae LMG 25204</name>
    <dbReference type="NCBI Taxonomy" id="1449351"/>
    <lineage>
        <taxon>Bacteria</taxon>
        <taxon>Pseudomonadati</taxon>
        <taxon>Pseudomonadota</taxon>
        <taxon>Alphaproteobacteria</taxon>
        <taxon>Rhodobacterales</taxon>
        <taxon>Roseobacteraceae</taxon>
        <taxon>Roseivivax</taxon>
    </lineage>
</organism>
<dbReference type="AlphaFoldDB" id="X7FBY8"/>
<evidence type="ECO:0000256" key="8">
    <source>
        <dbReference type="ARBA" id="ARBA00038436"/>
    </source>
</evidence>
<name>X7FBY8_9RHOB</name>
<dbReference type="RefSeq" id="WP_043766614.1">
    <property type="nucleotide sequence ID" value="NZ_JAME01000004.1"/>
</dbReference>
<keyword evidence="2 9" id="KW-0813">Transport</keyword>
<keyword evidence="3" id="KW-1003">Cell membrane</keyword>
<dbReference type="PANTHER" id="PTHR35011:SF2">
    <property type="entry name" value="2,3-DIKETO-L-GULONATE TRAP TRANSPORTER SMALL PERMEASE PROTEIN YIAM"/>
    <property type="match status" value="1"/>
</dbReference>
<comment type="caution">
    <text evidence="11">The sequence shown here is derived from an EMBL/GenBank/DDBJ whole genome shotgun (WGS) entry which is preliminary data.</text>
</comment>
<keyword evidence="12" id="KW-1185">Reference proteome</keyword>
<evidence type="ECO:0000256" key="3">
    <source>
        <dbReference type="ARBA" id="ARBA00022475"/>
    </source>
</evidence>
<accession>X7FBY8</accession>
<feature type="transmembrane region" description="Helical" evidence="9">
    <location>
        <begin position="12"/>
        <end position="34"/>
    </location>
</feature>
<dbReference type="EMBL" id="JAME01000004">
    <property type="protein sequence ID" value="ETX30263.1"/>
    <property type="molecule type" value="Genomic_DNA"/>
</dbReference>
<dbReference type="Pfam" id="PF04290">
    <property type="entry name" value="DctQ"/>
    <property type="match status" value="1"/>
</dbReference>
<evidence type="ECO:0000256" key="2">
    <source>
        <dbReference type="ARBA" id="ARBA00022448"/>
    </source>
</evidence>
<dbReference type="GO" id="GO:0015740">
    <property type="term" value="P:C4-dicarboxylate transport"/>
    <property type="evidence" value="ECO:0007669"/>
    <property type="project" value="TreeGrafter"/>
</dbReference>
<dbReference type="Proteomes" id="UP000023430">
    <property type="component" value="Unassembled WGS sequence"/>
</dbReference>
<evidence type="ECO:0000313" key="11">
    <source>
        <dbReference type="EMBL" id="ETX30263.1"/>
    </source>
</evidence>
<keyword evidence="5 9" id="KW-0812">Transmembrane</keyword>
<dbReference type="GO" id="GO:0005886">
    <property type="term" value="C:plasma membrane"/>
    <property type="evidence" value="ECO:0007669"/>
    <property type="project" value="UniProtKB-SubCell"/>
</dbReference>
<comment type="similarity">
    <text evidence="8 9">Belongs to the TRAP transporter small permease family.</text>
</comment>
<evidence type="ECO:0000313" key="12">
    <source>
        <dbReference type="Proteomes" id="UP000023430"/>
    </source>
</evidence>
<keyword evidence="7 9" id="KW-0472">Membrane</keyword>
<evidence type="ECO:0000256" key="4">
    <source>
        <dbReference type="ARBA" id="ARBA00022519"/>
    </source>
</evidence>
<proteinExistence type="inferred from homology"/>
<dbReference type="PANTHER" id="PTHR35011">
    <property type="entry name" value="2,3-DIKETO-L-GULONATE TRAP TRANSPORTER SMALL PERMEASE PROTEIN YIAM"/>
    <property type="match status" value="1"/>
</dbReference>
<evidence type="ECO:0000256" key="9">
    <source>
        <dbReference type="RuleBase" id="RU369079"/>
    </source>
</evidence>
<comment type="subcellular location">
    <subcellularLocation>
        <location evidence="1 9">Cell inner membrane</location>
        <topology evidence="1 9">Multi-pass membrane protein</topology>
    </subcellularLocation>
</comment>
<comment type="function">
    <text evidence="9">Part of the tripartite ATP-independent periplasmic (TRAP) transport system.</text>
</comment>
<keyword evidence="4 9" id="KW-0997">Cell inner membrane</keyword>
<feature type="domain" description="Tripartite ATP-independent periplasmic transporters DctQ component" evidence="10">
    <location>
        <begin position="24"/>
        <end position="153"/>
    </location>
</feature>
<dbReference type="OrthoDB" id="8030921at2"/>